<comment type="caution">
    <text evidence="2">The sequence shown here is derived from an EMBL/GenBank/DDBJ whole genome shotgun (WGS) entry which is preliminary data.</text>
</comment>
<keyword evidence="1" id="KW-1133">Transmembrane helix</keyword>
<dbReference type="AlphaFoldDB" id="A0A1F5ENV3"/>
<dbReference type="EMBL" id="MFAB01000008">
    <property type="protein sequence ID" value="OGD69089.1"/>
    <property type="molecule type" value="Genomic_DNA"/>
</dbReference>
<name>A0A1F5ENV3_9BACT</name>
<protein>
    <submittedName>
        <fullName evidence="2">Uncharacterized protein</fullName>
    </submittedName>
</protein>
<sequence>MDIGIIIIPSVVVLIGFFFLIRKVMTWYWKIDEIEKILRRIEKNTRKEGVIYSDDENYFTEE</sequence>
<evidence type="ECO:0000313" key="2">
    <source>
        <dbReference type="EMBL" id="OGD69089.1"/>
    </source>
</evidence>
<accession>A0A1F5ENV3</accession>
<evidence type="ECO:0000313" key="3">
    <source>
        <dbReference type="Proteomes" id="UP000176865"/>
    </source>
</evidence>
<proteinExistence type="predicted"/>
<organism evidence="2 3">
    <name type="scientific">Candidatus Campbellbacteria bacterium RIFCSPLOWO2_01_FULL_34_15</name>
    <dbReference type="NCBI Taxonomy" id="1797579"/>
    <lineage>
        <taxon>Bacteria</taxon>
        <taxon>Candidatus Campbelliibacteriota</taxon>
    </lineage>
</organism>
<keyword evidence="1" id="KW-0812">Transmembrane</keyword>
<gene>
    <name evidence="2" type="ORF">A2996_00210</name>
</gene>
<feature type="transmembrane region" description="Helical" evidence="1">
    <location>
        <begin position="6"/>
        <end position="29"/>
    </location>
</feature>
<evidence type="ECO:0000256" key="1">
    <source>
        <dbReference type="SAM" id="Phobius"/>
    </source>
</evidence>
<dbReference type="Proteomes" id="UP000176865">
    <property type="component" value="Unassembled WGS sequence"/>
</dbReference>
<keyword evidence="1" id="KW-0472">Membrane</keyword>
<dbReference type="STRING" id="1797579.A2996_00210"/>
<reference evidence="2 3" key="1">
    <citation type="journal article" date="2016" name="Nat. Commun.">
        <title>Thousands of microbial genomes shed light on interconnected biogeochemical processes in an aquifer system.</title>
        <authorList>
            <person name="Anantharaman K."/>
            <person name="Brown C.T."/>
            <person name="Hug L.A."/>
            <person name="Sharon I."/>
            <person name="Castelle C.J."/>
            <person name="Probst A.J."/>
            <person name="Thomas B.C."/>
            <person name="Singh A."/>
            <person name="Wilkins M.J."/>
            <person name="Karaoz U."/>
            <person name="Brodie E.L."/>
            <person name="Williams K.H."/>
            <person name="Hubbard S.S."/>
            <person name="Banfield J.F."/>
        </authorList>
    </citation>
    <scope>NUCLEOTIDE SEQUENCE [LARGE SCALE GENOMIC DNA]</scope>
</reference>